<proteinExistence type="predicted"/>
<feature type="signal peptide" evidence="1">
    <location>
        <begin position="1"/>
        <end position="18"/>
    </location>
</feature>
<protein>
    <submittedName>
        <fullName evidence="2">Uncharacterized protein</fullName>
    </submittedName>
</protein>
<evidence type="ECO:0000313" key="3">
    <source>
        <dbReference type="Proteomes" id="UP000650833"/>
    </source>
</evidence>
<accession>A0A8H7V447</accession>
<reference evidence="2" key="1">
    <citation type="submission" date="2020-12" db="EMBL/GenBank/DDBJ databases">
        <title>Metabolic potential, ecology and presence of endohyphal bacteria is reflected in genomic diversity of Mucoromycotina.</title>
        <authorList>
            <person name="Muszewska A."/>
            <person name="Okrasinska A."/>
            <person name="Steczkiewicz K."/>
            <person name="Drgas O."/>
            <person name="Orlowska M."/>
            <person name="Perlinska-Lenart U."/>
            <person name="Aleksandrzak-Piekarczyk T."/>
            <person name="Szatraj K."/>
            <person name="Zielenkiewicz U."/>
            <person name="Pilsyk S."/>
            <person name="Malc E."/>
            <person name="Mieczkowski P."/>
            <person name="Kruszewska J.S."/>
            <person name="Biernat P."/>
            <person name="Pawlowska J."/>
        </authorList>
    </citation>
    <scope>NUCLEOTIDE SEQUENCE</scope>
    <source>
        <strain evidence="2">CBS 226.32</strain>
    </source>
</reference>
<dbReference type="AlphaFoldDB" id="A0A8H7V447"/>
<evidence type="ECO:0000256" key="1">
    <source>
        <dbReference type="SAM" id="SignalP"/>
    </source>
</evidence>
<keyword evidence="1" id="KW-0732">Signal</keyword>
<dbReference type="EMBL" id="JAEPRC010000253">
    <property type="protein sequence ID" value="KAG2202688.1"/>
    <property type="molecule type" value="Genomic_DNA"/>
</dbReference>
<organism evidence="2 3">
    <name type="scientific">Mucor plumbeus</name>
    <dbReference type="NCBI Taxonomy" id="97098"/>
    <lineage>
        <taxon>Eukaryota</taxon>
        <taxon>Fungi</taxon>
        <taxon>Fungi incertae sedis</taxon>
        <taxon>Mucoromycota</taxon>
        <taxon>Mucoromycotina</taxon>
        <taxon>Mucoromycetes</taxon>
        <taxon>Mucorales</taxon>
        <taxon>Mucorineae</taxon>
        <taxon>Mucoraceae</taxon>
        <taxon>Mucor</taxon>
    </lineage>
</organism>
<sequence length="85" mass="9179">MKFSVIIAGLFSAMVVKAAVYEINFDSNEDALACQTKDIKYITKVSDSNEVIGSQLVLVNAKACSPAILDQFDAVCPALVTRNCF</sequence>
<feature type="chain" id="PRO_5034112003" evidence="1">
    <location>
        <begin position="19"/>
        <end position="85"/>
    </location>
</feature>
<gene>
    <name evidence="2" type="ORF">INT46_011959</name>
</gene>
<comment type="caution">
    <text evidence="2">The sequence shown here is derived from an EMBL/GenBank/DDBJ whole genome shotgun (WGS) entry which is preliminary data.</text>
</comment>
<dbReference type="Proteomes" id="UP000650833">
    <property type="component" value="Unassembled WGS sequence"/>
</dbReference>
<keyword evidence="3" id="KW-1185">Reference proteome</keyword>
<dbReference type="OrthoDB" id="2215165at2759"/>
<name>A0A8H7V447_9FUNG</name>
<evidence type="ECO:0000313" key="2">
    <source>
        <dbReference type="EMBL" id="KAG2202688.1"/>
    </source>
</evidence>